<reference evidence="2 3" key="1">
    <citation type="submission" date="2018-08" db="EMBL/GenBank/DDBJ databases">
        <title>Murine metabolic-syndrome-specific gut microbial biobank.</title>
        <authorList>
            <person name="Liu C."/>
        </authorList>
    </citation>
    <scope>NUCLEOTIDE SEQUENCE [LARGE SCALE GENOMIC DNA]</scope>
    <source>
        <strain evidence="2 3">X69</strain>
    </source>
</reference>
<dbReference type="Proteomes" id="UP000446348">
    <property type="component" value="Unassembled WGS sequence"/>
</dbReference>
<dbReference type="Pfam" id="PF06541">
    <property type="entry name" value="ABC_trans_CmpB"/>
    <property type="match status" value="1"/>
</dbReference>
<evidence type="ECO:0000313" key="2">
    <source>
        <dbReference type="EMBL" id="NBI77738.1"/>
    </source>
</evidence>
<evidence type="ECO:0000256" key="1">
    <source>
        <dbReference type="SAM" id="Phobius"/>
    </source>
</evidence>
<accession>A0A845RFI4</accession>
<feature type="transmembrane region" description="Helical" evidence="1">
    <location>
        <begin position="123"/>
        <end position="142"/>
    </location>
</feature>
<name>A0A845RFI4_9FIRM</name>
<feature type="transmembrane region" description="Helical" evidence="1">
    <location>
        <begin position="57"/>
        <end position="74"/>
    </location>
</feature>
<dbReference type="EMBL" id="QXWZ01000003">
    <property type="protein sequence ID" value="NBI77738.1"/>
    <property type="molecule type" value="Genomic_DNA"/>
</dbReference>
<keyword evidence="1" id="KW-0472">Membrane</keyword>
<protein>
    <recommendedName>
        <fullName evidence="4">ABC-transporter type IV</fullName>
    </recommendedName>
</protein>
<proteinExistence type="predicted"/>
<feature type="transmembrane region" description="Helical" evidence="1">
    <location>
        <begin position="33"/>
        <end position="51"/>
    </location>
</feature>
<organism evidence="2 3">
    <name type="scientific">Anaerotruncus colihominis</name>
    <dbReference type="NCBI Taxonomy" id="169435"/>
    <lineage>
        <taxon>Bacteria</taxon>
        <taxon>Bacillati</taxon>
        <taxon>Bacillota</taxon>
        <taxon>Clostridia</taxon>
        <taxon>Eubacteriales</taxon>
        <taxon>Oscillospiraceae</taxon>
        <taxon>Anaerotruncus</taxon>
    </lineage>
</organism>
<feature type="transmembrane region" description="Helical" evidence="1">
    <location>
        <begin position="86"/>
        <end position="103"/>
    </location>
</feature>
<keyword evidence="1" id="KW-1133">Transmembrane helix</keyword>
<evidence type="ECO:0008006" key="4">
    <source>
        <dbReference type="Google" id="ProtNLM"/>
    </source>
</evidence>
<evidence type="ECO:0000313" key="3">
    <source>
        <dbReference type="Proteomes" id="UP000446348"/>
    </source>
</evidence>
<sequence>MPCQKNTTCATAYFDKGYTPYCRVINMEKLREYAAVCTIGSVGYSAIEVLWRGFTHWTMALAGGVGFLLLYLADLRMAGRSLVEKCAAGCALLTSVEFVFGVVVNKLCRMHVWDYSRRKGNLLGQICPFYCLLWFLLCIPVMPFSSLVRERLCPSRANSQLAA</sequence>
<dbReference type="InterPro" id="IPR010540">
    <property type="entry name" value="CmpB_TMEM229"/>
</dbReference>
<comment type="caution">
    <text evidence="2">The sequence shown here is derived from an EMBL/GenBank/DDBJ whole genome shotgun (WGS) entry which is preliminary data.</text>
</comment>
<gene>
    <name evidence="2" type="ORF">D3Z39_02430</name>
</gene>
<keyword evidence="1" id="KW-0812">Transmembrane</keyword>
<dbReference type="AlphaFoldDB" id="A0A845RFI4"/>